<dbReference type="AlphaFoldDB" id="B1TBK9"/>
<evidence type="ECO:0000313" key="3">
    <source>
        <dbReference type="Proteomes" id="UP000004814"/>
    </source>
</evidence>
<dbReference type="PATRIC" id="fig|396597.7.peg.2492"/>
<name>B1TBK9_9BURK</name>
<feature type="transmembrane region" description="Helical" evidence="1">
    <location>
        <begin position="78"/>
        <end position="99"/>
    </location>
</feature>
<accession>B1TBK9</accession>
<gene>
    <name evidence="2" type="ORF">BamMEX5DRAFT_5175</name>
</gene>
<comment type="caution">
    <text evidence="2">The sequence shown here is derived from an EMBL/GenBank/DDBJ whole genome shotgun (WGS) entry which is preliminary data.</text>
</comment>
<proteinExistence type="predicted"/>
<dbReference type="Proteomes" id="UP000004814">
    <property type="component" value="Unassembled WGS sequence"/>
</dbReference>
<sequence length="100" mass="11483">MRRPLRDRCGWGFLCFYPCQAHRQMKSSPREPDTNDKARRQPSKLALNIAAVLIGLITFAIGVAWLIYSWIVDREAQYFAIPLVFSVPVIVAVAVRSFWD</sequence>
<keyword evidence="1" id="KW-0472">Membrane</keyword>
<evidence type="ECO:0000313" key="2">
    <source>
        <dbReference type="EMBL" id="EDT39054.1"/>
    </source>
</evidence>
<organism evidence="2 3">
    <name type="scientific">Burkholderia ambifaria MEX-5</name>
    <dbReference type="NCBI Taxonomy" id="396597"/>
    <lineage>
        <taxon>Bacteria</taxon>
        <taxon>Pseudomonadati</taxon>
        <taxon>Pseudomonadota</taxon>
        <taxon>Betaproteobacteria</taxon>
        <taxon>Burkholderiales</taxon>
        <taxon>Burkholderiaceae</taxon>
        <taxon>Burkholderia</taxon>
        <taxon>Burkholderia cepacia complex</taxon>
    </lineage>
</organism>
<protein>
    <submittedName>
        <fullName evidence="2">Uncharacterized protein</fullName>
    </submittedName>
</protein>
<keyword evidence="1" id="KW-1133">Transmembrane helix</keyword>
<feature type="transmembrane region" description="Helical" evidence="1">
    <location>
        <begin position="45"/>
        <end position="71"/>
    </location>
</feature>
<dbReference type="EMBL" id="ABLK01000223">
    <property type="protein sequence ID" value="EDT39054.1"/>
    <property type="molecule type" value="Genomic_DNA"/>
</dbReference>
<keyword evidence="1" id="KW-0812">Transmembrane</keyword>
<reference evidence="2 3" key="1">
    <citation type="submission" date="2008-03" db="EMBL/GenBank/DDBJ databases">
        <title>Sequencing of the draft genome and assembly of Burkholderia ambifaria MEX-5.</title>
        <authorList>
            <consortium name="US DOE Joint Genome Institute (JGI-PGF)"/>
            <person name="Copeland A."/>
            <person name="Lucas S."/>
            <person name="Lapidus A."/>
            <person name="Glavina del Rio T."/>
            <person name="Dalin E."/>
            <person name="Tice H."/>
            <person name="Bruce D."/>
            <person name="Goodwin L."/>
            <person name="Pitluck S."/>
            <person name="Larimer F."/>
            <person name="Land M.L."/>
            <person name="Hauser L."/>
            <person name="Tiedje J."/>
            <person name="Richardson P."/>
        </authorList>
    </citation>
    <scope>NUCLEOTIDE SEQUENCE [LARGE SCALE GENOMIC DNA]</scope>
    <source>
        <strain evidence="2 3">MEX-5</strain>
    </source>
</reference>
<evidence type="ECO:0000256" key="1">
    <source>
        <dbReference type="SAM" id="Phobius"/>
    </source>
</evidence>